<sequence>MKNNAGNDLSLFLFRFELRGAGIDFVLNEGIAADMYPDIETKLKPIVHSCCETLLRYRRLSVSITIMDGGILTTGEFEVMLSKGLGQYVAPDDKQRLFQDAKRIADFLTAVMDRRTQEQQTG</sequence>
<proteinExistence type="predicted"/>
<dbReference type="Proteomes" id="UP000077763">
    <property type="component" value="Unassembled WGS sequence"/>
</dbReference>
<evidence type="ECO:0000313" key="1">
    <source>
        <dbReference type="EMBL" id="OAI00895.1"/>
    </source>
</evidence>
<reference evidence="1 2" key="1">
    <citation type="submission" date="2016-03" db="EMBL/GenBank/DDBJ databases">
        <authorList>
            <person name="Ploux O."/>
        </authorList>
    </citation>
    <scope>NUCLEOTIDE SEQUENCE [LARGE SCALE GENOMIC DNA]</scope>
    <source>
        <strain evidence="1 2">R-45371</strain>
    </source>
</reference>
<dbReference type="EMBL" id="LUUH01000074">
    <property type="protein sequence ID" value="OAI00895.1"/>
    <property type="molecule type" value="Genomic_DNA"/>
</dbReference>
<dbReference type="RefSeq" id="WP_064037730.1">
    <property type="nucleotide sequence ID" value="NZ_LUUH01000074.1"/>
</dbReference>
<organism evidence="1 2">
    <name type="scientific">Methylomonas methanica</name>
    <dbReference type="NCBI Taxonomy" id="421"/>
    <lineage>
        <taxon>Bacteria</taxon>
        <taxon>Pseudomonadati</taxon>
        <taxon>Pseudomonadota</taxon>
        <taxon>Gammaproteobacteria</taxon>
        <taxon>Methylococcales</taxon>
        <taxon>Methylococcaceae</taxon>
        <taxon>Methylomonas</taxon>
    </lineage>
</organism>
<evidence type="ECO:0000313" key="2">
    <source>
        <dbReference type="Proteomes" id="UP000077763"/>
    </source>
</evidence>
<accession>A0A177M6A0</accession>
<dbReference type="AlphaFoldDB" id="A0A177M6A0"/>
<name>A0A177M6A0_METMH</name>
<comment type="caution">
    <text evidence="1">The sequence shown here is derived from an EMBL/GenBank/DDBJ whole genome shotgun (WGS) entry which is preliminary data.</text>
</comment>
<protein>
    <submittedName>
        <fullName evidence="1">Uncharacterized protein</fullName>
    </submittedName>
</protein>
<gene>
    <name evidence="1" type="ORF">A1353_18975</name>
</gene>